<dbReference type="OrthoDB" id="6509764at2759"/>
<dbReference type="InterPro" id="IPR006612">
    <property type="entry name" value="THAP_Znf"/>
</dbReference>
<dbReference type="Gene3D" id="6.20.210.20">
    <property type="entry name" value="THAP domain"/>
    <property type="match status" value="1"/>
</dbReference>
<sequence>MTSCAAYGCTNRPSKKIPGITFHRFPKNPELRAEWIKAIRRLNWEPTKYSRLCSEHFSEDRIDKYSQHRVYLRENAVPNVFKNFPTYLRRTTKEVCVTQDTTK</sequence>
<dbReference type="SUPFAM" id="SSF57716">
    <property type="entry name" value="Glucocorticoid receptor-like (DNA-binding domain)"/>
    <property type="match status" value="1"/>
</dbReference>
<dbReference type="EMBL" id="KK117010">
    <property type="protein sequence ID" value="KFM69304.1"/>
    <property type="molecule type" value="Genomic_DNA"/>
</dbReference>
<dbReference type="PANTHER" id="PTHR46600:SF1">
    <property type="entry name" value="THAP DOMAIN-CONTAINING PROTEIN 1"/>
    <property type="match status" value="1"/>
</dbReference>
<evidence type="ECO:0000256" key="7">
    <source>
        <dbReference type="ARBA" id="ARBA00023054"/>
    </source>
</evidence>
<gene>
    <name evidence="14" type="ORF">X975_03072</name>
</gene>
<dbReference type="GO" id="GO:0005654">
    <property type="term" value="C:nucleoplasm"/>
    <property type="evidence" value="ECO:0007669"/>
    <property type="project" value="UniProtKB-SubCell"/>
</dbReference>
<keyword evidence="3" id="KW-0479">Metal-binding</keyword>
<dbReference type="STRING" id="407821.A0A087TW15"/>
<dbReference type="AlphaFoldDB" id="A0A087TW15"/>
<dbReference type="SMART" id="SM00692">
    <property type="entry name" value="DM3"/>
    <property type="match status" value="1"/>
</dbReference>
<dbReference type="SMART" id="SM00980">
    <property type="entry name" value="THAP"/>
    <property type="match status" value="1"/>
</dbReference>
<keyword evidence="10" id="KW-0539">Nucleus</keyword>
<keyword evidence="8 12" id="KW-0238">DNA-binding</keyword>
<proteinExistence type="inferred from homology"/>
<evidence type="ECO:0000256" key="3">
    <source>
        <dbReference type="ARBA" id="ARBA00022723"/>
    </source>
</evidence>
<keyword evidence="15" id="KW-1185">Reference proteome</keyword>
<dbReference type="PROSITE" id="PS50950">
    <property type="entry name" value="ZF_THAP"/>
    <property type="match status" value="1"/>
</dbReference>
<evidence type="ECO:0000256" key="9">
    <source>
        <dbReference type="ARBA" id="ARBA00023163"/>
    </source>
</evidence>
<evidence type="ECO:0000259" key="13">
    <source>
        <dbReference type="PROSITE" id="PS50950"/>
    </source>
</evidence>
<feature type="non-terminal residue" evidence="14">
    <location>
        <position position="103"/>
    </location>
</feature>
<keyword evidence="9" id="KW-0804">Transcription</keyword>
<dbReference type="GO" id="GO:0008270">
    <property type="term" value="F:zinc ion binding"/>
    <property type="evidence" value="ECO:0007669"/>
    <property type="project" value="UniProtKB-KW"/>
</dbReference>
<protein>
    <submittedName>
        <fullName evidence="14">THAP domain-containing protein 1</fullName>
    </submittedName>
</protein>
<dbReference type="InterPro" id="IPR038441">
    <property type="entry name" value="THAP_Znf_sf"/>
</dbReference>
<keyword evidence="5" id="KW-0862">Zinc</keyword>
<dbReference type="OMA" id="HCTAYNC"/>
<keyword evidence="4 12" id="KW-0863">Zinc-finger</keyword>
<evidence type="ECO:0000256" key="10">
    <source>
        <dbReference type="ARBA" id="ARBA00023242"/>
    </source>
</evidence>
<keyword evidence="6" id="KW-0805">Transcription regulation</keyword>
<evidence type="ECO:0000256" key="1">
    <source>
        <dbReference type="ARBA" id="ARBA00004642"/>
    </source>
</evidence>
<evidence type="ECO:0000256" key="6">
    <source>
        <dbReference type="ARBA" id="ARBA00023015"/>
    </source>
</evidence>
<feature type="domain" description="THAP-type" evidence="13">
    <location>
        <begin position="1"/>
        <end position="81"/>
    </location>
</feature>
<keyword evidence="11" id="KW-0131">Cell cycle</keyword>
<dbReference type="PANTHER" id="PTHR46600">
    <property type="entry name" value="THAP DOMAIN-CONTAINING"/>
    <property type="match status" value="1"/>
</dbReference>
<evidence type="ECO:0000256" key="11">
    <source>
        <dbReference type="ARBA" id="ARBA00023306"/>
    </source>
</evidence>
<name>A0A087TW15_STEMI</name>
<dbReference type="GO" id="GO:0043565">
    <property type="term" value="F:sequence-specific DNA binding"/>
    <property type="evidence" value="ECO:0007669"/>
    <property type="project" value="InterPro"/>
</dbReference>
<evidence type="ECO:0000313" key="14">
    <source>
        <dbReference type="EMBL" id="KFM69304.1"/>
    </source>
</evidence>
<organism evidence="14 15">
    <name type="scientific">Stegodyphus mimosarum</name>
    <name type="common">African social velvet spider</name>
    <dbReference type="NCBI Taxonomy" id="407821"/>
    <lineage>
        <taxon>Eukaryota</taxon>
        <taxon>Metazoa</taxon>
        <taxon>Ecdysozoa</taxon>
        <taxon>Arthropoda</taxon>
        <taxon>Chelicerata</taxon>
        <taxon>Arachnida</taxon>
        <taxon>Araneae</taxon>
        <taxon>Araneomorphae</taxon>
        <taxon>Entelegynae</taxon>
        <taxon>Eresoidea</taxon>
        <taxon>Eresidae</taxon>
        <taxon>Stegodyphus</taxon>
    </lineage>
</organism>
<reference evidence="14 15" key="1">
    <citation type="submission" date="2013-11" db="EMBL/GenBank/DDBJ databases">
        <title>Genome sequencing of Stegodyphus mimosarum.</title>
        <authorList>
            <person name="Bechsgaard J."/>
        </authorList>
    </citation>
    <scope>NUCLEOTIDE SEQUENCE [LARGE SCALE GENOMIC DNA]</scope>
</reference>
<evidence type="ECO:0000256" key="4">
    <source>
        <dbReference type="ARBA" id="ARBA00022771"/>
    </source>
</evidence>
<evidence type="ECO:0000313" key="15">
    <source>
        <dbReference type="Proteomes" id="UP000054359"/>
    </source>
</evidence>
<dbReference type="InterPro" id="IPR026516">
    <property type="entry name" value="THAP1/10"/>
</dbReference>
<evidence type="ECO:0000256" key="8">
    <source>
        <dbReference type="ARBA" id="ARBA00023125"/>
    </source>
</evidence>
<dbReference type="Proteomes" id="UP000054359">
    <property type="component" value="Unassembled WGS sequence"/>
</dbReference>
<evidence type="ECO:0000256" key="2">
    <source>
        <dbReference type="ARBA" id="ARBA00006177"/>
    </source>
</evidence>
<accession>A0A087TW15</accession>
<evidence type="ECO:0000256" key="5">
    <source>
        <dbReference type="ARBA" id="ARBA00022833"/>
    </source>
</evidence>
<dbReference type="Pfam" id="PF05485">
    <property type="entry name" value="THAP"/>
    <property type="match status" value="1"/>
</dbReference>
<keyword evidence="7" id="KW-0175">Coiled coil</keyword>
<evidence type="ECO:0000256" key="12">
    <source>
        <dbReference type="PROSITE-ProRule" id="PRU00309"/>
    </source>
</evidence>
<comment type="subcellular location">
    <subcellularLocation>
        <location evidence="1">Nucleus</location>
        <location evidence="1">Nucleoplasm</location>
    </subcellularLocation>
</comment>
<comment type="similarity">
    <text evidence="2">Belongs to the THAP1 family.</text>
</comment>